<sequence>MSHVPPMVQSSTVDGPAYLLAWERLPEGSWGARIAWMEIDDDSWTARVTRVAADAITKLDGQDYSQVPRRDTAAPATA</sequence>
<protein>
    <submittedName>
        <fullName evidence="1">Uncharacterized protein</fullName>
    </submittedName>
</protein>
<accession>A0A7W3LZ94</accession>
<evidence type="ECO:0000313" key="1">
    <source>
        <dbReference type="EMBL" id="MBA8957094.1"/>
    </source>
</evidence>
<dbReference type="EMBL" id="JACJIA010000020">
    <property type="protein sequence ID" value="MBA8957094.1"/>
    <property type="molecule type" value="Genomic_DNA"/>
</dbReference>
<evidence type="ECO:0000313" key="2">
    <source>
        <dbReference type="Proteomes" id="UP000572680"/>
    </source>
</evidence>
<keyword evidence="2" id="KW-1185">Reference proteome</keyword>
<name>A0A7W3LZ94_ACTNM</name>
<proteinExistence type="predicted"/>
<dbReference type="AlphaFoldDB" id="A0A7W3LZ94"/>
<organism evidence="1 2">
    <name type="scientific">Actinomadura namibiensis</name>
    <dbReference type="NCBI Taxonomy" id="182080"/>
    <lineage>
        <taxon>Bacteria</taxon>
        <taxon>Bacillati</taxon>
        <taxon>Actinomycetota</taxon>
        <taxon>Actinomycetes</taxon>
        <taxon>Streptosporangiales</taxon>
        <taxon>Thermomonosporaceae</taxon>
        <taxon>Actinomadura</taxon>
    </lineage>
</organism>
<dbReference type="Proteomes" id="UP000572680">
    <property type="component" value="Unassembled WGS sequence"/>
</dbReference>
<reference evidence="1 2" key="1">
    <citation type="submission" date="2020-08" db="EMBL/GenBank/DDBJ databases">
        <title>Genomic Encyclopedia of Type Strains, Phase IV (KMG-IV): sequencing the most valuable type-strain genomes for metagenomic binning, comparative biology and taxonomic classification.</title>
        <authorList>
            <person name="Goeker M."/>
        </authorList>
    </citation>
    <scope>NUCLEOTIDE SEQUENCE [LARGE SCALE GENOMIC DNA]</scope>
    <source>
        <strain evidence="1 2">DSM 44197</strain>
    </source>
</reference>
<dbReference type="RefSeq" id="WP_182848952.1">
    <property type="nucleotide sequence ID" value="NZ_BAAALP010000019.1"/>
</dbReference>
<gene>
    <name evidence="1" type="ORF">HNR61_008785</name>
</gene>
<comment type="caution">
    <text evidence="1">The sequence shown here is derived from an EMBL/GenBank/DDBJ whole genome shotgun (WGS) entry which is preliminary data.</text>
</comment>